<evidence type="ECO:0000313" key="1">
    <source>
        <dbReference type="EMBL" id="OGD87579.1"/>
    </source>
</evidence>
<evidence type="ECO:0000313" key="2">
    <source>
        <dbReference type="Proteomes" id="UP000177369"/>
    </source>
</evidence>
<accession>A0A1F5G6X2</accession>
<dbReference type="AlphaFoldDB" id="A0A1F5G6X2"/>
<reference evidence="1 2" key="1">
    <citation type="journal article" date="2016" name="Nat. Commun.">
        <title>Thousands of microbial genomes shed light on interconnected biogeochemical processes in an aquifer system.</title>
        <authorList>
            <person name="Anantharaman K."/>
            <person name="Brown C.T."/>
            <person name="Hug L.A."/>
            <person name="Sharon I."/>
            <person name="Castelle C.J."/>
            <person name="Probst A.J."/>
            <person name="Thomas B.C."/>
            <person name="Singh A."/>
            <person name="Wilkins M.J."/>
            <person name="Karaoz U."/>
            <person name="Brodie E.L."/>
            <person name="Williams K.H."/>
            <person name="Hubbard S.S."/>
            <person name="Banfield J.F."/>
        </authorList>
    </citation>
    <scope>NUCLEOTIDE SEQUENCE [LARGE SCALE GENOMIC DNA]</scope>
</reference>
<sequence length="250" mass="28583">MIEREGLEKSTRNYVKAAGTIAGISESVTGIPFPQNVFRQWQELMFAIRIGDTRLDDLKKQRDRIALRTTVMGYLKNNPECSIEDPLLEQAMLTLKGICDSVPDITRKKLLHTFEKILDVTEEIKQTEDSTRLPFLIRLEGQLTSRLFISLLPEEYRNSKTYPNLLKTLTRLGRVANSVDTFIDFSSDYEAEELQVRPSILNRVRLLANCSSDVFQVISRLKPTPNLIKQISSGVRETAENNSNRDFSQL</sequence>
<dbReference type="EMBL" id="MFBD01000046">
    <property type="protein sequence ID" value="OGD87579.1"/>
    <property type="molecule type" value="Genomic_DNA"/>
</dbReference>
<gene>
    <name evidence="1" type="ORF">A3D04_04855</name>
</gene>
<proteinExistence type="predicted"/>
<name>A0A1F5G6X2_9BACT</name>
<organism evidence="1 2">
    <name type="scientific">Candidatus Curtissbacteria bacterium RIFCSPHIGHO2_02_FULL_40_16b</name>
    <dbReference type="NCBI Taxonomy" id="1797714"/>
    <lineage>
        <taxon>Bacteria</taxon>
        <taxon>Candidatus Curtissiibacteriota</taxon>
    </lineage>
</organism>
<comment type="caution">
    <text evidence="1">The sequence shown here is derived from an EMBL/GenBank/DDBJ whole genome shotgun (WGS) entry which is preliminary data.</text>
</comment>
<dbReference type="Proteomes" id="UP000177369">
    <property type="component" value="Unassembled WGS sequence"/>
</dbReference>
<dbReference type="STRING" id="1797714.A3D04_04855"/>
<protein>
    <submittedName>
        <fullName evidence="1">Uncharacterized protein</fullName>
    </submittedName>
</protein>